<dbReference type="SUPFAM" id="SSF51055">
    <property type="entry name" value="Carbohydrate binding domain"/>
    <property type="match status" value="2"/>
</dbReference>
<dbReference type="InterPro" id="IPR003610">
    <property type="entry name" value="CBM5/12"/>
</dbReference>
<dbReference type="RefSeq" id="WP_237820597.1">
    <property type="nucleotide sequence ID" value="NZ_JAKLTQ010000006.1"/>
</dbReference>
<comment type="caution">
    <text evidence="4">The sequence shown here is derived from an EMBL/GenBank/DDBJ whole genome shotgun (WGS) entry which is preliminary data.</text>
</comment>
<dbReference type="PANTHER" id="PTHR42976">
    <property type="entry name" value="BIFUNCTIONAL CHITINASE/LYSOZYME-RELATED"/>
    <property type="match status" value="1"/>
</dbReference>
<evidence type="ECO:0000313" key="5">
    <source>
        <dbReference type="Proteomes" id="UP001165368"/>
    </source>
</evidence>
<dbReference type="Gene3D" id="2.10.10.20">
    <property type="entry name" value="Carbohydrate-binding module superfamily 5/12"/>
    <property type="match status" value="2"/>
</dbReference>
<keyword evidence="1" id="KW-0378">Hydrolase</keyword>
<evidence type="ECO:0000256" key="2">
    <source>
        <dbReference type="SAM" id="MobiDB-lite"/>
    </source>
</evidence>
<dbReference type="Proteomes" id="UP001165368">
    <property type="component" value="Unassembled WGS sequence"/>
</dbReference>
<dbReference type="InterPro" id="IPR036573">
    <property type="entry name" value="CBM_sf_5/12"/>
</dbReference>
<dbReference type="SUPFAM" id="SSF51445">
    <property type="entry name" value="(Trans)glycosidases"/>
    <property type="match status" value="1"/>
</dbReference>
<dbReference type="Pfam" id="PF02839">
    <property type="entry name" value="CBM_5_12"/>
    <property type="match status" value="1"/>
</dbReference>
<dbReference type="SMART" id="SM00495">
    <property type="entry name" value="ChtBD3"/>
    <property type="match status" value="2"/>
</dbReference>
<sequence>MSKRFPGRRLSIVRLALLLVVAAALGVTAFDGWHRFTDARAAATGKPWFGAYVDATATPFHAFENPAGAEGRNVVLAFIVADPDEPCSPSWGGAYSLDEAEQTMDLDRRMARLTGAGGKIVLSFGGLNNDELATACTDQDKLLAAYRAVLDRYQPAAIDLDIEGNDLSDQAAGKRRAEAFAALQRERAGSGKDLKVWLTLPVAPAGLTGEGTAAVAQMLAAGAPLKGVNIMTMDYGAGKASSQTMLDASIAAAEATHAQLSALYRQAGQDVGTQTLWRRIGLTPMIGQNDIPGEVFDLHAAAGLNAFARQNGVGRLSMWSLNRDQTCSENYGDTTRVSDSCSGVDQGGSRFAPVLADGVTGVAGRLDSPPEPSAPSSPAAVVVDNPETSPYPIWSDQASYVAESRVVWKGNVYEAKWWTRGEAPNDPVLQASETPWTLIGPVLPGEKPVPVVTAPAGLYPRWSPTSTYEKGDRVLFEGRIFEAKWWTRADTPEAAMQGSDSSPWAMFNNEQTQKVLDGKEKE</sequence>
<accession>A0ABS9L799</accession>
<proteinExistence type="predicted"/>
<organism evidence="4 5">
    <name type="scientific">Arthrobacter hankyongi</name>
    <dbReference type="NCBI Taxonomy" id="2904801"/>
    <lineage>
        <taxon>Bacteria</taxon>
        <taxon>Bacillati</taxon>
        <taxon>Actinomycetota</taxon>
        <taxon>Actinomycetes</taxon>
        <taxon>Micrococcales</taxon>
        <taxon>Micrococcaceae</taxon>
        <taxon>Arthrobacter</taxon>
    </lineage>
</organism>
<reference evidence="4" key="1">
    <citation type="submission" date="2022-01" db="EMBL/GenBank/DDBJ databases">
        <authorList>
            <person name="Jo J.-H."/>
            <person name="Im W.-T."/>
        </authorList>
    </citation>
    <scope>NUCLEOTIDE SEQUENCE</scope>
    <source>
        <strain evidence="4">I2-34</strain>
    </source>
</reference>
<feature type="domain" description="Chitin-binding type-3" evidence="3">
    <location>
        <begin position="459"/>
        <end position="507"/>
    </location>
</feature>
<dbReference type="EMBL" id="JAKLTQ010000006">
    <property type="protein sequence ID" value="MCG2622372.1"/>
    <property type="molecule type" value="Genomic_DNA"/>
</dbReference>
<gene>
    <name evidence="4" type="ORF">LVY72_10640</name>
</gene>
<dbReference type="Gene3D" id="3.20.20.80">
    <property type="entry name" value="Glycosidases"/>
    <property type="match status" value="1"/>
</dbReference>
<evidence type="ECO:0000256" key="1">
    <source>
        <dbReference type="ARBA" id="ARBA00022801"/>
    </source>
</evidence>
<dbReference type="InterPro" id="IPR017853">
    <property type="entry name" value="GH"/>
</dbReference>
<dbReference type="PANTHER" id="PTHR42976:SF1">
    <property type="entry name" value="GH18 DOMAIN-CONTAINING PROTEIN-RELATED"/>
    <property type="match status" value="1"/>
</dbReference>
<dbReference type="InterPro" id="IPR052750">
    <property type="entry name" value="GH18_Chitinase"/>
</dbReference>
<feature type="compositionally biased region" description="Polar residues" evidence="2">
    <location>
        <begin position="498"/>
        <end position="514"/>
    </location>
</feature>
<evidence type="ECO:0000259" key="3">
    <source>
        <dbReference type="SMART" id="SM00495"/>
    </source>
</evidence>
<feature type="domain" description="Chitin-binding type-3" evidence="3">
    <location>
        <begin position="391"/>
        <end position="439"/>
    </location>
</feature>
<protein>
    <submittedName>
        <fullName evidence="4">Chitinase</fullName>
    </submittedName>
</protein>
<evidence type="ECO:0000313" key="4">
    <source>
        <dbReference type="EMBL" id="MCG2622372.1"/>
    </source>
</evidence>
<name>A0ABS9L799_9MICC</name>
<keyword evidence="5" id="KW-1185">Reference proteome</keyword>
<dbReference type="CDD" id="cd06543">
    <property type="entry name" value="GH18_PF-ChiA-like"/>
    <property type="match status" value="1"/>
</dbReference>
<feature type="region of interest" description="Disordered" evidence="2">
    <location>
        <begin position="492"/>
        <end position="522"/>
    </location>
</feature>
<dbReference type="CDD" id="cd12215">
    <property type="entry name" value="ChiC_BD"/>
    <property type="match status" value="2"/>
</dbReference>